<comment type="caution">
    <text evidence="2">The sequence shown here is derived from an EMBL/GenBank/DDBJ whole genome shotgun (WGS) entry which is preliminary data.</text>
</comment>
<accession>A0ABR4LLP2</accession>
<evidence type="ECO:0000313" key="2">
    <source>
        <dbReference type="EMBL" id="KAL2865049.1"/>
    </source>
</evidence>
<evidence type="ECO:0000313" key="3">
    <source>
        <dbReference type="Proteomes" id="UP001610432"/>
    </source>
</evidence>
<keyword evidence="3" id="KW-1185">Reference proteome</keyword>
<evidence type="ECO:0000256" key="1">
    <source>
        <dbReference type="SAM" id="MobiDB-lite"/>
    </source>
</evidence>
<feature type="region of interest" description="Disordered" evidence="1">
    <location>
        <begin position="1"/>
        <end position="39"/>
    </location>
</feature>
<reference evidence="2 3" key="1">
    <citation type="submission" date="2024-07" db="EMBL/GenBank/DDBJ databases">
        <title>Section-level genome sequencing and comparative genomics of Aspergillus sections Usti and Cavernicolus.</title>
        <authorList>
            <consortium name="Lawrence Berkeley National Laboratory"/>
            <person name="Nybo J.L."/>
            <person name="Vesth T.C."/>
            <person name="Theobald S."/>
            <person name="Frisvad J.C."/>
            <person name="Larsen T.O."/>
            <person name="Kjaerboelling I."/>
            <person name="Rothschild-Mancinelli K."/>
            <person name="Lyhne E.K."/>
            <person name="Kogle M.E."/>
            <person name="Barry K."/>
            <person name="Clum A."/>
            <person name="Na H."/>
            <person name="Ledsgaard L."/>
            <person name="Lin J."/>
            <person name="Lipzen A."/>
            <person name="Kuo A."/>
            <person name="Riley R."/>
            <person name="Mondo S."/>
            <person name="Labutti K."/>
            <person name="Haridas S."/>
            <person name="Pangalinan J."/>
            <person name="Salamov A.A."/>
            <person name="Simmons B.A."/>
            <person name="Magnuson J.K."/>
            <person name="Chen J."/>
            <person name="Drula E."/>
            <person name="Henrissat B."/>
            <person name="Wiebenga A."/>
            <person name="Lubbers R.J."/>
            <person name="Gomes A.C."/>
            <person name="Macurrencykelacurrency M.R."/>
            <person name="Stajich J."/>
            <person name="Grigoriev I.V."/>
            <person name="Mortensen U.H."/>
            <person name="De Vries R.P."/>
            <person name="Baker S.E."/>
            <person name="Andersen M.R."/>
        </authorList>
    </citation>
    <scope>NUCLEOTIDE SEQUENCE [LARGE SCALE GENOMIC DNA]</scope>
    <source>
        <strain evidence="2 3">CBS 449.75</strain>
    </source>
</reference>
<dbReference type="GeneID" id="98140427"/>
<organism evidence="2 3">
    <name type="scientific">Aspergillus lucknowensis</name>
    <dbReference type="NCBI Taxonomy" id="176173"/>
    <lineage>
        <taxon>Eukaryota</taxon>
        <taxon>Fungi</taxon>
        <taxon>Dikarya</taxon>
        <taxon>Ascomycota</taxon>
        <taxon>Pezizomycotina</taxon>
        <taxon>Eurotiomycetes</taxon>
        <taxon>Eurotiomycetidae</taxon>
        <taxon>Eurotiales</taxon>
        <taxon>Aspergillaceae</taxon>
        <taxon>Aspergillus</taxon>
        <taxon>Aspergillus subgen. Nidulantes</taxon>
    </lineage>
</organism>
<proteinExistence type="predicted"/>
<dbReference type="Proteomes" id="UP001610432">
    <property type="component" value="Unassembled WGS sequence"/>
</dbReference>
<dbReference type="RefSeq" id="XP_070884028.1">
    <property type="nucleotide sequence ID" value="XM_071025355.1"/>
</dbReference>
<feature type="compositionally biased region" description="Basic and acidic residues" evidence="1">
    <location>
        <begin position="7"/>
        <end position="28"/>
    </location>
</feature>
<dbReference type="EMBL" id="JBFXLQ010000035">
    <property type="protein sequence ID" value="KAL2865049.1"/>
    <property type="molecule type" value="Genomic_DNA"/>
</dbReference>
<gene>
    <name evidence="2" type="ORF">BJX67DRAFT_192506</name>
</gene>
<protein>
    <submittedName>
        <fullName evidence="2">Uncharacterized protein</fullName>
    </submittedName>
</protein>
<sequence>MGEDVEETQRRSREVGLKKKKEMNETKKKLVQTEGKETRESLEVRLGNEAAPLPNQRHSPLVLPTRESLLQLNIQGLALLVHVNQRFHDLIHPPSALPPVSLRVKTLLPVLSRVCQTQCDGDLSMEPLGQDIPHLNKAHASLLLPTILFCLLILWPVATNSARQTKCYSSLRASPGSGDQTHGTQPTQPFDCLHASCVIR</sequence>
<name>A0ABR4LLP2_9EURO</name>